<evidence type="ECO:0000313" key="3">
    <source>
        <dbReference type="EMBL" id="PSR56375.1"/>
    </source>
</evidence>
<dbReference type="Proteomes" id="UP000240357">
    <property type="component" value="Unassembled WGS sequence"/>
</dbReference>
<keyword evidence="2" id="KW-0812">Transmembrane</keyword>
<dbReference type="PROSITE" id="PS50005">
    <property type="entry name" value="TPR"/>
    <property type="match status" value="2"/>
</dbReference>
<protein>
    <submittedName>
        <fullName evidence="3">Transposase</fullName>
    </submittedName>
</protein>
<gene>
    <name evidence="3" type="ORF">AHMF7605_24190</name>
</gene>
<dbReference type="AlphaFoldDB" id="A0A2T2YLN1"/>
<dbReference type="InterPro" id="IPR019734">
    <property type="entry name" value="TPR_rpt"/>
</dbReference>
<accession>A0A2T2YLN1</accession>
<dbReference type="Gene3D" id="1.25.40.10">
    <property type="entry name" value="Tetratricopeptide repeat domain"/>
    <property type="match status" value="3"/>
</dbReference>
<evidence type="ECO:0000256" key="2">
    <source>
        <dbReference type="SAM" id="Phobius"/>
    </source>
</evidence>
<organism evidence="3 4">
    <name type="scientific">Adhaeribacter arboris</name>
    <dbReference type="NCBI Taxonomy" id="2072846"/>
    <lineage>
        <taxon>Bacteria</taxon>
        <taxon>Pseudomonadati</taxon>
        <taxon>Bacteroidota</taxon>
        <taxon>Cytophagia</taxon>
        <taxon>Cytophagales</taxon>
        <taxon>Hymenobacteraceae</taxon>
        <taxon>Adhaeribacter</taxon>
    </lineage>
</organism>
<keyword evidence="4" id="KW-1185">Reference proteome</keyword>
<feature type="repeat" description="TPR" evidence="1">
    <location>
        <begin position="254"/>
        <end position="287"/>
    </location>
</feature>
<sequence>MKKNYFYLAGMAIMLVAAVVFYRKYQNVADPVPPLHERQGPISTTSEWLNTKAAIQGLQRKLREKPGDLKSKLLLGLAYMQEARITGEHPYYYPAALKLIQDVLDHEKSDQVLLYEATVAKATIQLSLHQFAKALETGKEALKINDHGAAVYGVLCDANVELGHYEEAIAMADKMTSLRPDLKSYSRVSYLREIYGDMPGAIEAMNLAVSAGFPGLEQTSWVLVTLGSLYEKTGDLKNAEAQYNKALGQSPNYAFAISGLGRLAVKNKDYDKAAELFTKAANILPEFSFQEELVRLYQHQGNTRKAEATMKELLAGLEEDQEAGHVVDLELAHIYLELGKNPDKALTYALKEYKKRPDNIDVCKALAQIYYQKQDFATAASYLKKATRTNSQDAGLVCLEGLVKYHLGNQAEGANLIQKALAINPYQNTALSTEGRNLVNKSISKI</sequence>
<comment type="caution">
    <text evidence="3">The sequence shown here is derived from an EMBL/GenBank/DDBJ whole genome shotgun (WGS) entry which is preliminary data.</text>
</comment>
<dbReference type="InterPro" id="IPR011990">
    <property type="entry name" value="TPR-like_helical_dom_sf"/>
</dbReference>
<dbReference type="PANTHER" id="PTHR12558:SF13">
    <property type="entry name" value="CELL DIVISION CYCLE PROTEIN 27 HOMOLOG"/>
    <property type="match status" value="1"/>
</dbReference>
<dbReference type="OrthoDB" id="5477158at2"/>
<dbReference type="SUPFAM" id="SSF48452">
    <property type="entry name" value="TPR-like"/>
    <property type="match status" value="2"/>
</dbReference>
<dbReference type="Pfam" id="PF13432">
    <property type="entry name" value="TPR_16"/>
    <property type="match status" value="2"/>
</dbReference>
<evidence type="ECO:0000313" key="4">
    <source>
        <dbReference type="Proteomes" id="UP000240357"/>
    </source>
</evidence>
<name>A0A2T2YLN1_9BACT</name>
<keyword evidence="2" id="KW-0472">Membrane</keyword>
<dbReference type="PANTHER" id="PTHR12558">
    <property type="entry name" value="CELL DIVISION CYCLE 16,23,27"/>
    <property type="match status" value="1"/>
</dbReference>
<dbReference type="SMART" id="SM00028">
    <property type="entry name" value="TPR"/>
    <property type="match status" value="6"/>
</dbReference>
<evidence type="ECO:0000256" key="1">
    <source>
        <dbReference type="PROSITE-ProRule" id="PRU00339"/>
    </source>
</evidence>
<keyword evidence="1" id="KW-0802">TPR repeat</keyword>
<feature type="repeat" description="TPR" evidence="1">
    <location>
        <begin position="220"/>
        <end position="253"/>
    </location>
</feature>
<dbReference type="RefSeq" id="WP_106932553.1">
    <property type="nucleotide sequence ID" value="NZ_PYFT01000001.1"/>
</dbReference>
<feature type="transmembrane region" description="Helical" evidence="2">
    <location>
        <begin position="5"/>
        <end position="22"/>
    </location>
</feature>
<proteinExistence type="predicted"/>
<dbReference type="EMBL" id="PYFT01000001">
    <property type="protein sequence ID" value="PSR56375.1"/>
    <property type="molecule type" value="Genomic_DNA"/>
</dbReference>
<reference evidence="3 4" key="1">
    <citation type="submission" date="2018-03" db="EMBL/GenBank/DDBJ databases">
        <title>Adhaeribacter sp. HMF7605 Genome sequencing and assembly.</title>
        <authorList>
            <person name="Kang H."/>
            <person name="Kang J."/>
            <person name="Cha I."/>
            <person name="Kim H."/>
            <person name="Joh K."/>
        </authorList>
    </citation>
    <scope>NUCLEOTIDE SEQUENCE [LARGE SCALE GENOMIC DNA]</scope>
    <source>
        <strain evidence="3 4">HMF7605</strain>
    </source>
</reference>
<keyword evidence="2" id="KW-1133">Transmembrane helix</keyword>